<organism evidence="1 2">
    <name type="scientific">Arctium lappa</name>
    <name type="common">Greater burdock</name>
    <name type="synonym">Lappa major</name>
    <dbReference type="NCBI Taxonomy" id="4217"/>
    <lineage>
        <taxon>Eukaryota</taxon>
        <taxon>Viridiplantae</taxon>
        <taxon>Streptophyta</taxon>
        <taxon>Embryophyta</taxon>
        <taxon>Tracheophyta</taxon>
        <taxon>Spermatophyta</taxon>
        <taxon>Magnoliopsida</taxon>
        <taxon>eudicotyledons</taxon>
        <taxon>Gunneridae</taxon>
        <taxon>Pentapetalae</taxon>
        <taxon>asterids</taxon>
        <taxon>campanulids</taxon>
        <taxon>Asterales</taxon>
        <taxon>Asteraceae</taxon>
        <taxon>Carduoideae</taxon>
        <taxon>Cardueae</taxon>
        <taxon>Arctiinae</taxon>
        <taxon>Arctium</taxon>
    </lineage>
</organism>
<sequence length="215" mass="25100">MNLQTISRVVLVDEIMSWVRCFPCIKKLKCLSCKNGLESLTFLETLKWLKPCKFGIRLPASLKKLTLVGCNLLWSDMSLLQLLPKLEVLKLLKYAFVGHRWETGEKPFPQLKFFKLQLSNIRQWKASSINFPCLRRLVLAECEDLEEIPLELGDISTLEVIEIDDSSSSVVESLDRIREEQHNEGNYELELKINVRKNQRPGFKRDFTWKTCIWP</sequence>
<evidence type="ECO:0000313" key="2">
    <source>
        <dbReference type="Proteomes" id="UP001055879"/>
    </source>
</evidence>
<dbReference type="Proteomes" id="UP001055879">
    <property type="component" value="Linkage Group LG04"/>
</dbReference>
<gene>
    <name evidence="1" type="ORF">L6452_15935</name>
</gene>
<proteinExistence type="predicted"/>
<protein>
    <submittedName>
        <fullName evidence="1">Uncharacterized protein</fullName>
    </submittedName>
</protein>
<reference evidence="2" key="1">
    <citation type="journal article" date="2022" name="Mol. Ecol. Resour.">
        <title>The genomes of chicory, endive, great burdock and yacon provide insights into Asteraceae palaeo-polyploidization history and plant inulin production.</title>
        <authorList>
            <person name="Fan W."/>
            <person name="Wang S."/>
            <person name="Wang H."/>
            <person name="Wang A."/>
            <person name="Jiang F."/>
            <person name="Liu H."/>
            <person name="Zhao H."/>
            <person name="Xu D."/>
            <person name="Zhang Y."/>
        </authorList>
    </citation>
    <scope>NUCLEOTIDE SEQUENCE [LARGE SCALE GENOMIC DNA]</scope>
    <source>
        <strain evidence="2">cv. Niubang</strain>
    </source>
</reference>
<evidence type="ECO:0000313" key="1">
    <source>
        <dbReference type="EMBL" id="KAI3736396.1"/>
    </source>
</evidence>
<name>A0ACB9CQ59_ARCLA</name>
<reference evidence="1 2" key="2">
    <citation type="journal article" date="2022" name="Mol. Ecol. Resour.">
        <title>The genomes of chicory, endive, great burdock and yacon provide insights into Asteraceae paleo-polyploidization history and plant inulin production.</title>
        <authorList>
            <person name="Fan W."/>
            <person name="Wang S."/>
            <person name="Wang H."/>
            <person name="Wang A."/>
            <person name="Jiang F."/>
            <person name="Liu H."/>
            <person name="Zhao H."/>
            <person name="Xu D."/>
            <person name="Zhang Y."/>
        </authorList>
    </citation>
    <scope>NUCLEOTIDE SEQUENCE [LARGE SCALE GENOMIC DNA]</scope>
    <source>
        <strain evidence="2">cv. Niubang</strain>
    </source>
</reference>
<comment type="caution">
    <text evidence="1">The sequence shown here is derived from an EMBL/GenBank/DDBJ whole genome shotgun (WGS) entry which is preliminary data.</text>
</comment>
<dbReference type="EMBL" id="CM042050">
    <property type="protein sequence ID" value="KAI3736396.1"/>
    <property type="molecule type" value="Genomic_DNA"/>
</dbReference>
<accession>A0ACB9CQ59</accession>
<keyword evidence="2" id="KW-1185">Reference proteome</keyword>